<dbReference type="OrthoDB" id="424053at2759"/>
<protein>
    <recommendedName>
        <fullName evidence="2">Fe2OG dioxygenase domain-containing protein</fullName>
    </recommendedName>
</protein>
<sequence length="275" mass="31103">MSDNIKSIIDYSSYPIAETDNHILQEVIQRARCELKENGIALLPNFMLPWAIRETIQDTQEALPNAFRRIIDHNVYLEDCKDDSTLEKDHPKKIISRSSKSCVTHDQIKTSSPLNKLYLSPEMTNFVGLLLQKKALYRTADPLGALNVHFYSEDDQLNWHFDQGEFAATLLLQAPDGGGHFQYIPSTRSDGNENYDLVKRVLLASQGGQDLTALGVKEADLQPGTLLIICGHNSMHRVTAVQGNKTRITAVLSYEQKPEVHLNEYTRMKFCGRLM</sequence>
<dbReference type="Proteomes" id="UP001163046">
    <property type="component" value="Unassembled WGS sequence"/>
</dbReference>
<keyword evidence="1" id="KW-0560">Oxidoreductase</keyword>
<dbReference type="PROSITE" id="PS51471">
    <property type="entry name" value="FE2OG_OXY"/>
    <property type="match status" value="1"/>
</dbReference>
<dbReference type="EMBL" id="MU826833">
    <property type="protein sequence ID" value="KAJ7373017.1"/>
    <property type="molecule type" value="Genomic_DNA"/>
</dbReference>
<dbReference type="Pfam" id="PF23169">
    <property type="entry name" value="HalD"/>
    <property type="match status" value="1"/>
</dbReference>
<dbReference type="GO" id="GO:0046872">
    <property type="term" value="F:metal ion binding"/>
    <property type="evidence" value="ECO:0007669"/>
    <property type="project" value="UniProtKB-KW"/>
</dbReference>
<proteinExistence type="inferred from homology"/>
<evidence type="ECO:0000259" key="2">
    <source>
        <dbReference type="PROSITE" id="PS51471"/>
    </source>
</evidence>
<dbReference type="InterPro" id="IPR005123">
    <property type="entry name" value="Oxoglu/Fe-dep_dioxygenase_dom"/>
</dbReference>
<accession>A0A9X0CR68</accession>
<organism evidence="3 4">
    <name type="scientific">Desmophyllum pertusum</name>
    <dbReference type="NCBI Taxonomy" id="174260"/>
    <lineage>
        <taxon>Eukaryota</taxon>
        <taxon>Metazoa</taxon>
        <taxon>Cnidaria</taxon>
        <taxon>Anthozoa</taxon>
        <taxon>Hexacorallia</taxon>
        <taxon>Scleractinia</taxon>
        <taxon>Caryophylliina</taxon>
        <taxon>Caryophylliidae</taxon>
        <taxon>Desmophyllum</taxon>
    </lineage>
</organism>
<dbReference type="Gene3D" id="2.60.120.620">
    <property type="entry name" value="q2cbj1_9rhob like domain"/>
    <property type="match status" value="1"/>
</dbReference>
<evidence type="ECO:0000313" key="4">
    <source>
        <dbReference type="Proteomes" id="UP001163046"/>
    </source>
</evidence>
<feature type="domain" description="Fe2OG dioxygenase" evidence="2">
    <location>
        <begin position="141"/>
        <end position="258"/>
    </location>
</feature>
<dbReference type="GO" id="GO:0016491">
    <property type="term" value="F:oxidoreductase activity"/>
    <property type="evidence" value="ECO:0007669"/>
    <property type="project" value="UniProtKB-KW"/>
</dbReference>
<dbReference type="SUPFAM" id="SSF51197">
    <property type="entry name" value="Clavaminate synthase-like"/>
    <property type="match status" value="1"/>
</dbReference>
<comment type="similarity">
    <text evidence="1">Belongs to the iron/ascorbate-dependent oxidoreductase family.</text>
</comment>
<name>A0A9X0CR68_9CNID</name>
<dbReference type="InterPro" id="IPR056470">
    <property type="entry name" value="BesD/HalB-like"/>
</dbReference>
<comment type="caution">
    <text evidence="3">The sequence shown here is derived from an EMBL/GenBank/DDBJ whole genome shotgun (WGS) entry which is preliminary data.</text>
</comment>
<evidence type="ECO:0000256" key="1">
    <source>
        <dbReference type="RuleBase" id="RU003682"/>
    </source>
</evidence>
<dbReference type="AlphaFoldDB" id="A0A9X0CR68"/>
<evidence type="ECO:0000313" key="3">
    <source>
        <dbReference type="EMBL" id="KAJ7373017.1"/>
    </source>
</evidence>
<keyword evidence="1" id="KW-0479">Metal-binding</keyword>
<gene>
    <name evidence="3" type="ORF">OS493_015489</name>
</gene>
<keyword evidence="4" id="KW-1185">Reference proteome</keyword>
<reference evidence="3" key="1">
    <citation type="submission" date="2023-01" db="EMBL/GenBank/DDBJ databases">
        <title>Genome assembly of the deep-sea coral Lophelia pertusa.</title>
        <authorList>
            <person name="Herrera S."/>
            <person name="Cordes E."/>
        </authorList>
    </citation>
    <scope>NUCLEOTIDE SEQUENCE</scope>
    <source>
        <strain evidence="3">USNM1676648</strain>
        <tissue evidence="3">Polyp</tissue>
    </source>
</reference>
<keyword evidence="1" id="KW-0408">Iron</keyword>